<name>A0A1L9PNE9_ASPVE</name>
<gene>
    <name evidence="3" type="ORF">ASPVEDRAFT_84518</name>
</gene>
<keyword evidence="4" id="KW-1185">Reference proteome</keyword>
<feature type="domain" description="3-hydroxyisobutyrate dehydrogenase-like NAD-binding" evidence="2">
    <location>
        <begin position="175"/>
        <end position="292"/>
    </location>
</feature>
<dbReference type="InterPro" id="IPR006115">
    <property type="entry name" value="6PGDH_NADP-bd"/>
</dbReference>
<proteinExistence type="predicted"/>
<dbReference type="SUPFAM" id="SSF48179">
    <property type="entry name" value="6-phosphogluconate dehydrogenase C-terminal domain-like"/>
    <property type="match status" value="2"/>
</dbReference>
<reference evidence="4" key="1">
    <citation type="journal article" date="2017" name="Genome Biol.">
        <title>Comparative genomics reveals high biological diversity and specific adaptations in the industrially and medically important fungal genus Aspergillus.</title>
        <authorList>
            <person name="de Vries R.P."/>
            <person name="Riley R."/>
            <person name="Wiebenga A."/>
            <person name="Aguilar-Osorio G."/>
            <person name="Amillis S."/>
            <person name="Uchima C.A."/>
            <person name="Anderluh G."/>
            <person name="Asadollahi M."/>
            <person name="Askin M."/>
            <person name="Barry K."/>
            <person name="Battaglia E."/>
            <person name="Bayram O."/>
            <person name="Benocci T."/>
            <person name="Braus-Stromeyer S.A."/>
            <person name="Caldana C."/>
            <person name="Canovas D."/>
            <person name="Cerqueira G.C."/>
            <person name="Chen F."/>
            <person name="Chen W."/>
            <person name="Choi C."/>
            <person name="Clum A."/>
            <person name="Dos Santos R.A."/>
            <person name="Damasio A.R."/>
            <person name="Diallinas G."/>
            <person name="Emri T."/>
            <person name="Fekete E."/>
            <person name="Flipphi M."/>
            <person name="Freyberg S."/>
            <person name="Gallo A."/>
            <person name="Gournas C."/>
            <person name="Habgood R."/>
            <person name="Hainaut M."/>
            <person name="Harispe M.L."/>
            <person name="Henrissat B."/>
            <person name="Hilden K.S."/>
            <person name="Hope R."/>
            <person name="Hossain A."/>
            <person name="Karabika E."/>
            <person name="Karaffa L."/>
            <person name="Karanyi Z."/>
            <person name="Krasevec N."/>
            <person name="Kuo A."/>
            <person name="Kusch H."/>
            <person name="LaButti K."/>
            <person name="Lagendijk E.L."/>
            <person name="Lapidus A."/>
            <person name="Levasseur A."/>
            <person name="Lindquist E."/>
            <person name="Lipzen A."/>
            <person name="Logrieco A.F."/>
            <person name="MacCabe A."/>
            <person name="Maekelae M.R."/>
            <person name="Malavazi I."/>
            <person name="Melin P."/>
            <person name="Meyer V."/>
            <person name="Mielnichuk N."/>
            <person name="Miskei M."/>
            <person name="Molnar A.P."/>
            <person name="Mule G."/>
            <person name="Ngan C.Y."/>
            <person name="Orejas M."/>
            <person name="Orosz E."/>
            <person name="Ouedraogo J.P."/>
            <person name="Overkamp K.M."/>
            <person name="Park H.-S."/>
            <person name="Perrone G."/>
            <person name="Piumi F."/>
            <person name="Punt P.J."/>
            <person name="Ram A.F."/>
            <person name="Ramon A."/>
            <person name="Rauscher S."/>
            <person name="Record E."/>
            <person name="Riano-Pachon D.M."/>
            <person name="Robert V."/>
            <person name="Roehrig J."/>
            <person name="Ruller R."/>
            <person name="Salamov A."/>
            <person name="Salih N.S."/>
            <person name="Samson R.A."/>
            <person name="Sandor E."/>
            <person name="Sanguinetti M."/>
            <person name="Schuetze T."/>
            <person name="Sepcic K."/>
            <person name="Shelest E."/>
            <person name="Sherlock G."/>
            <person name="Sophianopoulou V."/>
            <person name="Squina F.M."/>
            <person name="Sun H."/>
            <person name="Susca A."/>
            <person name="Todd R.B."/>
            <person name="Tsang A."/>
            <person name="Unkles S.E."/>
            <person name="van de Wiele N."/>
            <person name="van Rossen-Uffink D."/>
            <person name="Oliveira J.V."/>
            <person name="Vesth T.C."/>
            <person name="Visser J."/>
            <person name="Yu J.-H."/>
            <person name="Zhou M."/>
            <person name="Andersen M.R."/>
            <person name="Archer D.B."/>
            <person name="Baker S.E."/>
            <person name="Benoit I."/>
            <person name="Brakhage A.A."/>
            <person name="Braus G.H."/>
            <person name="Fischer R."/>
            <person name="Frisvad J.C."/>
            <person name="Goldman G.H."/>
            <person name="Houbraken J."/>
            <person name="Oakley B."/>
            <person name="Pocsi I."/>
            <person name="Scazzocchio C."/>
            <person name="Seiboth B."/>
            <person name="vanKuyk P.A."/>
            <person name="Wortman J."/>
            <person name="Dyer P.S."/>
            <person name="Grigoriev I.V."/>
        </authorList>
    </citation>
    <scope>NUCLEOTIDE SEQUENCE [LARGE SCALE GENOMIC DNA]</scope>
    <source>
        <strain evidence="4">CBS 583.65</strain>
    </source>
</reference>
<dbReference type="Gene3D" id="1.10.1040.10">
    <property type="entry name" value="N-(1-d-carboxylethyl)-l-norvaline Dehydrogenase, domain 2"/>
    <property type="match status" value="2"/>
</dbReference>
<accession>A0A1L9PNE9</accession>
<organism evidence="3 4">
    <name type="scientific">Aspergillus versicolor CBS 583.65</name>
    <dbReference type="NCBI Taxonomy" id="1036611"/>
    <lineage>
        <taxon>Eukaryota</taxon>
        <taxon>Fungi</taxon>
        <taxon>Dikarya</taxon>
        <taxon>Ascomycota</taxon>
        <taxon>Pezizomycotina</taxon>
        <taxon>Eurotiomycetes</taxon>
        <taxon>Eurotiomycetidae</taxon>
        <taxon>Eurotiales</taxon>
        <taxon>Aspergillaceae</taxon>
        <taxon>Aspergillus</taxon>
        <taxon>Aspergillus subgen. Nidulantes</taxon>
    </lineage>
</organism>
<dbReference type="GeneID" id="63733057"/>
<dbReference type="AlphaFoldDB" id="A0A1L9PNE9"/>
<dbReference type="Pfam" id="PF14833">
    <property type="entry name" value="NAD_binding_11"/>
    <property type="match status" value="2"/>
</dbReference>
<dbReference type="EMBL" id="KV878130">
    <property type="protein sequence ID" value="OJJ03054.1"/>
    <property type="molecule type" value="Genomic_DNA"/>
</dbReference>
<dbReference type="SUPFAM" id="SSF51735">
    <property type="entry name" value="NAD(P)-binding Rossmann-fold domains"/>
    <property type="match status" value="1"/>
</dbReference>
<evidence type="ECO:0000313" key="4">
    <source>
        <dbReference type="Proteomes" id="UP000184073"/>
    </source>
</evidence>
<dbReference type="InterPro" id="IPR013328">
    <property type="entry name" value="6PGD_dom2"/>
</dbReference>
<feature type="domain" description="3-hydroxyisobutyrate dehydrogenase-like NAD-binding" evidence="2">
    <location>
        <begin position="433"/>
        <end position="553"/>
    </location>
</feature>
<sequence length="576" mass="60721">MSSASRNIGFAGLGAMGFGMASNLLKARFHVYGLDVNPKALADFGDLPGATSAATVRDASTNQEKFFVMVATPEQVDSLVFGEDGLADTLPRATILCVLSTLPPDYLGSLGGRLRQRGRSDIRLVDCPVSGGVVGANAGSLSIMMGGDMDTLRQIEPELKAISAPGRTFHCGPLGSASTIKMLNQHLAGIHIATAAEALNFAKVLGLSSREAYRVLMDSEAASWIMGDRGISMLNADWSPKSCVTIFTKDMGIVNDAAESLSFPCPIASVAHQAFVERAARGHGRDDDSSVVCNYEGITGKVVAEVQDCKAVHLSVKPTAEASAITFFAQDEMPYLKNLKSVVPCNTGNLSSRLDSLPDGSIVGLIGLDDQYGHLALSSKYPGIRFVDCQVVNSHDFESVQVLFSAQDADIMSTMQVVFPPEIKLVPVDGPFGAASAMFLVIRLASLIHIAAAAECLSLAAASGVSTQLVYDLIAGAAGSSAQFRHGVPKMQKGDFGVSGLQMGGSFSNAMKELRSLRTTQLRLGFPGRLTEAAYQIFKGVNRGLGDGNNISTAAIVKFWGPADLNKERSSAEAKL</sequence>
<dbReference type="InterPro" id="IPR036291">
    <property type="entry name" value="NAD(P)-bd_dom_sf"/>
</dbReference>
<dbReference type="Proteomes" id="UP000184073">
    <property type="component" value="Unassembled WGS sequence"/>
</dbReference>
<dbReference type="STRING" id="1036611.A0A1L9PNE9"/>
<protein>
    <recommendedName>
        <fullName evidence="5">3-hydroxyisobutyrate dehydrogenase</fullName>
    </recommendedName>
</protein>
<dbReference type="OrthoDB" id="48988at2759"/>
<dbReference type="PANTHER" id="PTHR43060">
    <property type="entry name" value="3-HYDROXYISOBUTYRATE DEHYDROGENASE-LIKE 1, MITOCHONDRIAL-RELATED"/>
    <property type="match status" value="1"/>
</dbReference>
<evidence type="ECO:0000313" key="3">
    <source>
        <dbReference type="EMBL" id="OJJ03054.1"/>
    </source>
</evidence>
<dbReference type="InterPro" id="IPR029154">
    <property type="entry name" value="HIBADH-like_NADP-bd"/>
</dbReference>
<dbReference type="GO" id="GO:0051287">
    <property type="term" value="F:NAD binding"/>
    <property type="evidence" value="ECO:0007669"/>
    <property type="project" value="InterPro"/>
</dbReference>
<evidence type="ECO:0008006" key="5">
    <source>
        <dbReference type="Google" id="ProtNLM"/>
    </source>
</evidence>
<dbReference type="Gene3D" id="3.40.50.720">
    <property type="entry name" value="NAD(P)-binding Rossmann-like Domain"/>
    <property type="match status" value="1"/>
</dbReference>
<dbReference type="Pfam" id="PF03446">
    <property type="entry name" value="NAD_binding_2"/>
    <property type="match status" value="1"/>
</dbReference>
<dbReference type="RefSeq" id="XP_040668816.1">
    <property type="nucleotide sequence ID" value="XM_040817546.1"/>
</dbReference>
<feature type="domain" description="6-phosphogluconate dehydrogenase NADP-binding" evidence="1">
    <location>
        <begin position="7"/>
        <end position="167"/>
    </location>
</feature>
<evidence type="ECO:0000259" key="2">
    <source>
        <dbReference type="Pfam" id="PF14833"/>
    </source>
</evidence>
<evidence type="ECO:0000259" key="1">
    <source>
        <dbReference type="Pfam" id="PF03446"/>
    </source>
</evidence>
<dbReference type="PANTHER" id="PTHR43060:SF17">
    <property type="entry name" value="L-THREONATE DEHYDROGENASE"/>
    <property type="match status" value="1"/>
</dbReference>
<dbReference type="GO" id="GO:0050661">
    <property type="term" value="F:NADP binding"/>
    <property type="evidence" value="ECO:0007669"/>
    <property type="project" value="InterPro"/>
</dbReference>
<dbReference type="InterPro" id="IPR008927">
    <property type="entry name" value="6-PGluconate_DH-like_C_sf"/>
</dbReference>
<dbReference type="VEuPathDB" id="FungiDB:ASPVEDRAFT_84518"/>